<comment type="similarity">
    <text evidence="2">Belongs to the DegT/DnrJ/EryC1 family.</text>
</comment>
<dbReference type="SUPFAM" id="SSF53383">
    <property type="entry name" value="PLP-dependent transferases"/>
    <property type="match status" value="1"/>
</dbReference>
<keyword evidence="3" id="KW-0032">Aminotransferase</keyword>
<dbReference type="EMBL" id="JBHLSV010000002">
    <property type="protein sequence ID" value="MFC0672799.1"/>
    <property type="molecule type" value="Genomic_DNA"/>
</dbReference>
<dbReference type="CDD" id="cd00616">
    <property type="entry name" value="AHBA_syn"/>
    <property type="match status" value="1"/>
</dbReference>
<dbReference type="Gene3D" id="3.90.1150.10">
    <property type="entry name" value="Aspartate Aminotransferase, domain 1"/>
    <property type="match status" value="1"/>
</dbReference>
<evidence type="ECO:0000256" key="2">
    <source>
        <dbReference type="RuleBase" id="RU004508"/>
    </source>
</evidence>
<dbReference type="InterPro" id="IPR000653">
    <property type="entry name" value="DegT/StrS_aminotransferase"/>
</dbReference>
<dbReference type="Proteomes" id="UP001589793">
    <property type="component" value="Unassembled WGS sequence"/>
</dbReference>
<keyword evidence="2" id="KW-0663">Pyridoxal phosphate</keyword>
<dbReference type="Gene3D" id="3.40.640.10">
    <property type="entry name" value="Type I PLP-dependent aspartate aminotransferase-like (Major domain)"/>
    <property type="match status" value="1"/>
</dbReference>
<keyword evidence="4" id="KW-1185">Reference proteome</keyword>
<dbReference type="PANTHER" id="PTHR30244:SF34">
    <property type="entry name" value="DTDP-4-AMINO-4,6-DIDEOXYGALACTOSE TRANSAMINASE"/>
    <property type="match status" value="1"/>
</dbReference>
<comment type="cofactor">
    <cofactor evidence="1">
        <name>pyridoxal 5'-phosphate</name>
        <dbReference type="ChEBI" id="CHEBI:597326"/>
    </cofactor>
</comment>
<evidence type="ECO:0000313" key="4">
    <source>
        <dbReference type="Proteomes" id="UP001589793"/>
    </source>
</evidence>
<gene>
    <name evidence="3" type="ORF">ACFFF6_02385</name>
</gene>
<dbReference type="InterPro" id="IPR015422">
    <property type="entry name" value="PyrdxlP-dep_Trfase_small"/>
</dbReference>
<dbReference type="PIRSF" id="PIRSF000390">
    <property type="entry name" value="PLP_StrS"/>
    <property type="match status" value="1"/>
</dbReference>
<evidence type="ECO:0000313" key="3">
    <source>
        <dbReference type="EMBL" id="MFC0672799.1"/>
    </source>
</evidence>
<evidence type="ECO:0000256" key="1">
    <source>
        <dbReference type="ARBA" id="ARBA00001933"/>
    </source>
</evidence>
<proteinExistence type="inferred from homology"/>
<organism evidence="3 4">
    <name type="scientific">Brachybacterium hainanense</name>
    <dbReference type="NCBI Taxonomy" id="1541174"/>
    <lineage>
        <taxon>Bacteria</taxon>
        <taxon>Bacillati</taxon>
        <taxon>Actinomycetota</taxon>
        <taxon>Actinomycetes</taxon>
        <taxon>Micrococcales</taxon>
        <taxon>Dermabacteraceae</taxon>
        <taxon>Brachybacterium</taxon>
    </lineage>
</organism>
<reference evidence="3 4" key="1">
    <citation type="submission" date="2024-09" db="EMBL/GenBank/DDBJ databases">
        <authorList>
            <person name="Sun Q."/>
            <person name="Mori K."/>
        </authorList>
    </citation>
    <scope>NUCLEOTIDE SEQUENCE [LARGE SCALE GENOMIC DNA]</scope>
    <source>
        <strain evidence="3 4">CICC 10874</strain>
    </source>
</reference>
<dbReference type="InterPro" id="IPR015424">
    <property type="entry name" value="PyrdxlP-dep_Trfase"/>
</dbReference>
<comment type="caution">
    <text evidence="3">The sequence shown here is derived from an EMBL/GenBank/DDBJ whole genome shotgun (WGS) entry which is preliminary data.</text>
</comment>
<accession>A0ABV6R734</accession>
<dbReference type="PANTHER" id="PTHR30244">
    <property type="entry name" value="TRANSAMINASE"/>
    <property type="match status" value="1"/>
</dbReference>
<sequence length="386" mass="41126">MRIPLSVPLVGPCEEEALARVLADGWIAPAGPDLDRFEDELAARTGRARAVAVASGTAALHLQLLAAGIGPGDRVLCPTLTFVATANAISYTGAVPVLVDCDRSGNLDAELAEEVCAQARRDGRPIRALLPVDLYGKVADHARLAGIARRYGALLLVDAAESLGARRDGAPAGSHGLAAALSFNGNKIVTASAGGAVLTDDEELADRVLHLATQAREPVPHYLHREIGFAYRLSNVLAALGRAQLGRLDEFLAARRAHRDRYRALCLQEPGLGILGGDGDADAEDSCWLTVLRLDDAAPGPDAVLALGRELAARGVETRRLFTPLHRQPLFADRDRSPHRITGQAEDLFDRCLAVPSSPASSARDIEEVCEIIHEIRSRDRAMSRA</sequence>
<dbReference type="GO" id="GO:0008483">
    <property type="term" value="F:transaminase activity"/>
    <property type="evidence" value="ECO:0007669"/>
    <property type="project" value="UniProtKB-KW"/>
</dbReference>
<dbReference type="RefSeq" id="WP_376977867.1">
    <property type="nucleotide sequence ID" value="NZ_JBHLSV010000002.1"/>
</dbReference>
<dbReference type="InterPro" id="IPR015421">
    <property type="entry name" value="PyrdxlP-dep_Trfase_major"/>
</dbReference>
<dbReference type="Pfam" id="PF01041">
    <property type="entry name" value="DegT_DnrJ_EryC1"/>
    <property type="match status" value="1"/>
</dbReference>
<protein>
    <submittedName>
        <fullName evidence="3">DegT/DnrJ/EryC1/StrS family aminotransferase</fullName>
    </submittedName>
</protein>
<name>A0ABV6R734_9MICO</name>
<keyword evidence="3" id="KW-0808">Transferase</keyword>